<dbReference type="Gene3D" id="3.40.190.10">
    <property type="entry name" value="Periplasmic binding protein-like II"/>
    <property type="match status" value="2"/>
</dbReference>
<dbReference type="InterPro" id="IPR000847">
    <property type="entry name" value="LysR_HTH_N"/>
</dbReference>
<dbReference type="RefSeq" id="WP_233050981.1">
    <property type="nucleotide sequence ID" value="NZ_JAIMJA010000001.1"/>
</dbReference>
<dbReference type="PANTHER" id="PTHR30537">
    <property type="entry name" value="HTH-TYPE TRANSCRIPTIONAL REGULATOR"/>
    <property type="match status" value="1"/>
</dbReference>
<dbReference type="PANTHER" id="PTHR30537:SF26">
    <property type="entry name" value="GLYCINE CLEAVAGE SYSTEM TRANSCRIPTIONAL ACTIVATOR"/>
    <property type="match status" value="1"/>
</dbReference>
<dbReference type="InterPro" id="IPR058163">
    <property type="entry name" value="LysR-type_TF_proteobact-type"/>
</dbReference>
<comment type="caution">
    <text evidence="6">The sequence shown here is derived from an EMBL/GenBank/DDBJ whole genome shotgun (WGS) entry which is preliminary data.</text>
</comment>
<dbReference type="Pfam" id="PF00126">
    <property type="entry name" value="HTH_1"/>
    <property type="match status" value="1"/>
</dbReference>
<gene>
    <name evidence="6" type="ORF">K6Y31_00855</name>
</gene>
<evidence type="ECO:0000313" key="7">
    <source>
        <dbReference type="Proteomes" id="UP001201273"/>
    </source>
</evidence>
<dbReference type="EMBL" id="JAIMJA010000001">
    <property type="protein sequence ID" value="MCE2593368.1"/>
    <property type="molecule type" value="Genomic_DNA"/>
</dbReference>
<keyword evidence="2" id="KW-0805">Transcription regulation</keyword>
<sequence>MLTQISSLNYLKTFVIAAQHLSFKAAANTLNISPTAVSHQIKGLESQLRVALFVRHTRAVSLTDAGNKLLIACLGAFSQLDATLNELQHDKRDLNISCCNSFAALWLTPRSAQISAAFPRNPLKICASDSLIDFSRDQHIDIALRYGPDQHNPSEQLLAIEQIGLYQSAQLIDNNPNHLPSALFVTQWANESVLKNITWQSHVDEPGYRVTAVEQEYFVLQAIMSGQGVGLLSDILAKTAVEQGWIVPVAGFTAFTGYRYWLRVNPARKEIGAVKQFSDWIKNEF</sequence>
<dbReference type="Gene3D" id="1.10.10.10">
    <property type="entry name" value="Winged helix-like DNA-binding domain superfamily/Winged helix DNA-binding domain"/>
    <property type="match status" value="1"/>
</dbReference>
<keyword evidence="7" id="KW-1185">Reference proteome</keyword>
<dbReference type="PROSITE" id="PS50931">
    <property type="entry name" value="HTH_LYSR"/>
    <property type="match status" value="1"/>
</dbReference>
<dbReference type="InterPro" id="IPR005119">
    <property type="entry name" value="LysR_subst-bd"/>
</dbReference>
<evidence type="ECO:0000256" key="3">
    <source>
        <dbReference type="ARBA" id="ARBA00023125"/>
    </source>
</evidence>
<keyword evidence="3" id="KW-0238">DNA-binding</keyword>
<protein>
    <submittedName>
        <fullName evidence="6">LysR family transcriptional regulator</fullName>
    </submittedName>
</protein>
<dbReference type="InterPro" id="IPR036388">
    <property type="entry name" value="WH-like_DNA-bd_sf"/>
</dbReference>
<feature type="domain" description="HTH lysR-type" evidence="5">
    <location>
        <begin position="8"/>
        <end position="63"/>
    </location>
</feature>
<comment type="similarity">
    <text evidence="1">Belongs to the LysR transcriptional regulatory family.</text>
</comment>
<dbReference type="SUPFAM" id="SSF53850">
    <property type="entry name" value="Periplasmic binding protein-like II"/>
    <property type="match status" value="1"/>
</dbReference>
<evidence type="ECO:0000256" key="2">
    <source>
        <dbReference type="ARBA" id="ARBA00023015"/>
    </source>
</evidence>
<evidence type="ECO:0000259" key="5">
    <source>
        <dbReference type="PROSITE" id="PS50931"/>
    </source>
</evidence>
<name>A0ABS8W4C8_9GAMM</name>
<evidence type="ECO:0000256" key="1">
    <source>
        <dbReference type="ARBA" id="ARBA00009437"/>
    </source>
</evidence>
<proteinExistence type="inferred from homology"/>
<accession>A0ABS8W4C8</accession>
<evidence type="ECO:0000313" key="6">
    <source>
        <dbReference type="EMBL" id="MCE2593368.1"/>
    </source>
</evidence>
<dbReference type="Proteomes" id="UP001201273">
    <property type="component" value="Unassembled WGS sequence"/>
</dbReference>
<evidence type="ECO:0000256" key="4">
    <source>
        <dbReference type="ARBA" id="ARBA00023163"/>
    </source>
</evidence>
<organism evidence="6 7">
    <name type="scientific">Motilimonas cestriensis</name>
    <dbReference type="NCBI Taxonomy" id="2742685"/>
    <lineage>
        <taxon>Bacteria</taxon>
        <taxon>Pseudomonadati</taxon>
        <taxon>Pseudomonadota</taxon>
        <taxon>Gammaproteobacteria</taxon>
        <taxon>Alteromonadales</taxon>
        <taxon>Alteromonadales genera incertae sedis</taxon>
        <taxon>Motilimonas</taxon>
    </lineage>
</organism>
<dbReference type="PRINTS" id="PR00039">
    <property type="entry name" value="HTHLYSR"/>
</dbReference>
<dbReference type="Pfam" id="PF03466">
    <property type="entry name" value="LysR_substrate"/>
    <property type="match status" value="1"/>
</dbReference>
<reference evidence="6 7" key="1">
    <citation type="journal article" date="2022" name="Environ. Microbiol. Rep.">
        <title>Eco-phylogenetic analyses reveal divergent evolution of vitamin B12 metabolism in the marine bacterial family 'Psychromonadaceae'.</title>
        <authorList>
            <person name="Jin X."/>
            <person name="Yang Y."/>
            <person name="Cao H."/>
            <person name="Gao B."/>
            <person name="Zhao Z."/>
        </authorList>
    </citation>
    <scope>NUCLEOTIDE SEQUENCE [LARGE SCALE GENOMIC DNA]</scope>
    <source>
        <strain evidence="6 7">MKS20</strain>
    </source>
</reference>
<dbReference type="InterPro" id="IPR036390">
    <property type="entry name" value="WH_DNA-bd_sf"/>
</dbReference>
<keyword evidence="4" id="KW-0804">Transcription</keyword>
<dbReference type="SUPFAM" id="SSF46785">
    <property type="entry name" value="Winged helix' DNA-binding domain"/>
    <property type="match status" value="1"/>
</dbReference>